<reference evidence="1" key="1">
    <citation type="journal article" date="2021" name="Proc. Natl. Acad. Sci. U.S.A.">
        <title>A Catalog of Tens of Thousands of Viruses from Human Metagenomes Reveals Hidden Associations with Chronic Diseases.</title>
        <authorList>
            <person name="Tisza M.J."/>
            <person name="Buck C.B."/>
        </authorList>
    </citation>
    <scope>NUCLEOTIDE SEQUENCE</scope>
    <source>
        <strain evidence="1">CtiJm4</strain>
    </source>
</reference>
<dbReference type="EMBL" id="BK032724">
    <property type="protein sequence ID" value="DAF56953.1"/>
    <property type="molecule type" value="Genomic_DNA"/>
</dbReference>
<protein>
    <submittedName>
        <fullName evidence="1">Uncharacterized protein</fullName>
    </submittedName>
</protein>
<organism evidence="1">
    <name type="scientific">Siphoviridae sp. ctiJm4</name>
    <dbReference type="NCBI Taxonomy" id="2827916"/>
    <lineage>
        <taxon>Viruses</taxon>
        <taxon>Duplodnaviria</taxon>
        <taxon>Heunggongvirae</taxon>
        <taxon>Uroviricota</taxon>
        <taxon>Caudoviricetes</taxon>
    </lineage>
</organism>
<evidence type="ECO:0000313" key="1">
    <source>
        <dbReference type="EMBL" id="DAF56953.1"/>
    </source>
</evidence>
<proteinExistence type="predicted"/>
<sequence length="34" mass="4096">MLILKEFFDFSPYILHYSSLYAKKIIIKSITCRI</sequence>
<name>A0A8S5T106_9CAUD</name>
<accession>A0A8S5T106</accession>